<dbReference type="AlphaFoldDB" id="A0A0R3PRL5"/>
<evidence type="ECO:0000313" key="4">
    <source>
        <dbReference type="WBParaSite" id="ACOC_0000816001-mRNA-1"/>
    </source>
</evidence>
<feature type="transmembrane region" description="Helical" evidence="1">
    <location>
        <begin position="48"/>
        <end position="67"/>
    </location>
</feature>
<name>A0A0R3PRL5_ANGCS</name>
<keyword evidence="3" id="KW-1185">Reference proteome</keyword>
<keyword evidence="1" id="KW-1133">Transmembrane helix</keyword>
<keyword evidence="1" id="KW-0472">Membrane</keyword>
<sequence>MAKRGERFSYEFTRQERDGCPAKPTAPTFRDSAFPAQMRRIPSSSWRLSFFLIFFSCKAITWNFGILCEDGLKKSVKVGVRRGFSSVIGAEQEAISVACRERARFFRATVICLIYTVFNS</sequence>
<reference evidence="4" key="1">
    <citation type="submission" date="2017-02" db="UniProtKB">
        <authorList>
            <consortium name="WormBaseParasite"/>
        </authorList>
    </citation>
    <scope>IDENTIFICATION</scope>
</reference>
<evidence type="ECO:0000313" key="3">
    <source>
        <dbReference type="Proteomes" id="UP000267027"/>
    </source>
</evidence>
<dbReference type="Proteomes" id="UP000267027">
    <property type="component" value="Unassembled WGS sequence"/>
</dbReference>
<keyword evidence="1" id="KW-0812">Transmembrane</keyword>
<organism evidence="4">
    <name type="scientific">Angiostrongylus costaricensis</name>
    <name type="common">Nematode worm</name>
    <dbReference type="NCBI Taxonomy" id="334426"/>
    <lineage>
        <taxon>Eukaryota</taxon>
        <taxon>Metazoa</taxon>
        <taxon>Ecdysozoa</taxon>
        <taxon>Nematoda</taxon>
        <taxon>Chromadorea</taxon>
        <taxon>Rhabditida</taxon>
        <taxon>Rhabditina</taxon>
        <taxon>Rhabditomorpha</taxon>
        <taxon>Strongyloidea</taxon>
        <taxon>Metastrongylidae</taxon>
        <taxon>Angiostrongylus</taxon>
    </lineage>
</organism>
<gene>
    <name evidence="2" type="ORF">ACOC_LOCUS8161</name>
</gene>
<proteinExistence type="predicted"/>
<reference evidence="2 3" key="2">
    <citation type="submission" date="2018-11" db="EMBL/GenBank/DDBJ databases">
        <authorList>
            <consortium name="Pathogen Informatics"/>
        </authorList>
    </citation>
    <scope>NUCLEOTIDE SEQUENCE [LARGE SCALE GENOMIC DNA]</scope>
    <source>
        <strain evidence="2 3">Costa Rica</strain>
    </source>
</reference>
<protein>
    <submittedName>
        <fullName evidence="2 4">Uncharacterized protein</fullName>
    </submittedName>
</protein>
<accession>A0A0R3PRL5</accession>
<evidence type="ECO:0000256" key="1">
    <source>
        <dbReference type="SAM" id="Phobius"/>
    </source>
</evidence>
<dbReference type="WBParaSite" id="ACOC_0000816001-mRNA-1">
    <property type="protein sequence ID" value="ACOC_0000816001-mRNA-1"/>
    <property type="gene ID" value="ACOC_0000816001"/>
</dbReference>
<dbReference type="EMBL" id="UYYA01004123">
    <property type="protein sequence ID" value="VDM59746.1"/>
    <property type="molecule type" value="Genomic_DNA"/>
</dbReference>
<evidence type="ECO:0000313" key="2">
    <source>
        <dbReference type="EMBL" id="VDM59746.1"/>
    </source>
</evidence>